<dbReference type="Proteomes" id="UP000054776">
    <property type="component" value="Unassembled WGS sequence"/>
</dbReference>
<accession>A0A0V1BTE7</accession>
<protein>
    <submittedName>
        <fullName evidence="2">Uncharacterized protein</fullName>
    </submittedName>
</protein>
<evidence type="ECO:0000313" key="2">
    <source>
        <dbReference type="EMBL" id="KRY40523.1"/>
    </source>
</evidence>
<dbReference type="AlphaFoldDB" id="A0A0V1BTE7"/>
<evidence type="ECO:0000256" key="1">
    <source>
        <dbReference type="SAM" id="MobiDB-lite"/>
    </source>
</evidence>
<feature type="region of interest" description="Disordered" evidence="1">
    <location>
        <begin position="166"/>
        <end position="193"/>
    </location>
</feature>
<comment type="caution">
    <text evidence="2">The sequence shown here is derived from an EMBL/GenBank/DDBJ whole genome shotgun (WGS) entry which is preliminary data.</text>
</comment>
<dbReference type="InParanoid" id="A0A0V1BTE7"/>
<feature type="region of interest" description="Disordered" evidence="1">
    <location>
        <begin position="216"/>
        <end position="306"/>
    </location>
</feature>
<reference evidence="2 3" key="1">
    <citation type="submission" date="2015-01" db="EMBL/GenBank/DDBJ databases">
        <title>Evolution of Trichinella species and genotypes.</title>
        <authorList>
            <person name="Korhonen P.K."/>
            <person name="Edoardo P."/>
            <person name="Giuseppe L.R."/>
            <person name="Gasser R.B."/>
        </authorList>
    </citation>
    <scope>NUCLEOTIDE SEQUENCE [LARGE SCALE GENOMIC DNA]</scope>
    <source>
        <strain evidence="2">ISS3</strain>
    </source>
</reference>
<organism evidence="2 3">
    <name type="scientific">Trichinella spiralis</name>
    <name type="common">Trichina worm</name>
    <dbReference type="NCBI Taxonomy" id="6334"/>
    <lineage>
        <taxon>Eukaryota</taxon>
        <taxon>Metazoa</taxon>
        <taxon>Ecdysozoa</taxon>
        <taxon>Nematoda</taxon>
        <taxon>Enoplea</taxon>
        <taxon>Dorylaimia</taxon>
        <taxon>Trichinellida</taxon>
        <taxon>Trichinellidae</taxon>
        <taxon>Trichinella</taxon>
    </lineage>
</organism>
<keyword evidence="3" id="KW-1185">Reference proteome</keyword>
<name>A0A0V1BTE7_TRISP</name>
<dbReference type="EMBL" id="JYDH01000012">
    <property type="protein sequence ID" value="KRY40523.1"/>
    <property type="molecule type" value="Genomic_DNA"/>
</dbReference>
<dbReference type="OrthoDB" id="10517282at2759"/>
<sequence>MTITFRAHLLRLYEIFEPGWSPRLSPLPLSPLGSFSLTSVVVRLESVEVYHQPFPSTSHLLHPVRFPIQLPLDLVRTVRVRPKFGLCGEVLPHLIARVVDRSVGFPVFPSLLASLFLAGFLSDHLVHPLQISAQVLHVFSCGPHLCIRRHSVHQVHWQPELSAEQNATGSGYGCASDKPAVPGRGRHPNLPDGRWTPSLACPAACGSSVLPSRLTAGGKRWPGFSSRQTAGTPPSPAPTRRSGLGRSAVSPAHRSGRKRRSLEPLPPCAPQRWAGGTPPATWRSSRTPLGCSDYHSESPPRVPQGP</sequence>
<evidence type="ECO:0000313" key="3">
    <source>
        <dbReference type="Proteomes" id="UP000054776"/>
    </source>
</evidence>
<proteinExistence type="predicted"/>
<gene>
    <name evidence="2" type="ORF">T01_1638</name>
</gene>